<evidence type="ECO:0000256" key="14">
    <source>
        <dbReference type="ARBA" id="ARBA00083640"/>
    </source>
</evidence>
<evidence type="ECO:0000256" key="11">
    <source>
        <dbReference type="ARBA" id="ARBA00074372"/>
    </source>
</evidence>
<dbReference type="InterPro" id="IPR042221">
    <property type="entry name" value="Leu/Phe-tRNA_Trfase_N"/>
</dbReference>
<evidence type="ECO:0000256" key="5">
    <source>
        <dbReference type="ARBA" id="ARBA00050607"/>
    </source>
</evidence>
<keyword evidence="3 15" id="KW-0808">Transferase</keyword>
<evidence type="ECO:0000256" key="9">
    <source>
        <dbReference type="ARBA" id="ARBA00061535"/>
    </source>
</evidence>
<dbReference type="InterPro" id="IPR004616">
    <property type="entry name" value="Leu/Phe-tRNA_Trfase"/>
</dbReference>
<evidence type="ECO:0000256" key="7">
    <source>
        <dbReference type="ARBA" id="ARBA00051538"/>
    </source>
</evidence>
<accession>A0AB39HIU9</accession>
<evidence type="ECO:0000313" key="16">
    <source>
        <dbReference type="EMBL" id="XDK26154.1"/>
    </source>
</evidence>
<evidence type="ECO:0000256" key="12">
    <source>
        <dbReference type="ARBA" id="ARBA00077136"/>
    </source>
</evidence>
<dbReference type="GO" id="GO:0008914">
    <property type="term" value="F:leucyl-tRNA--protein transferase activity"/>
    <property type="evidence" value="ECO:0007669"/>
    <property type="project" value="UniProtKB-UniRule"/>
</dbReference>
<dbReference type="NCBIfam" id="TIGR00667">
    <property type="entry name" value="aat"/>
    <property type="match status" value="1"/>
</dbReference>
<gene>
    <name evidence="15 16" type="primary">aat</name>
    <name evidence="16" type="ORF">AB0763_05815</name>
</gene>
<dbReference type="Gene3D" id="3.30.70.3550">
    <property type="entry name" value="Leucyl/phenylalanyl-tRNA-protein transferase, N-terminal domain"/>
    <property type="match status" value="1"/>
</dbReference>
<dbReference type="Pfam" id="PF03588">
    <property type="entry name" value="Leu_Phe_trans"/>
    <property type="match status" value="1"/>
</dbReference>
<reference evidence="16" key="1">
    <citation type="submission" date="2024-07" db="EMBL/GenBank/DDBJ databases">
        <title>Genome Analysis of a Potential Novel Vibrio Species Secreting pH- and Thermo-stable Alginate Lyase and its Application in Producing Alginate Oligosaccharides.</title>
        <authorList>
            <person name="Huang H."/>
            <person name="Bao K."/>
        </authorList>
    </citation>
    <scope>NUCLEOTIDE SEQUENCE</scope>
    <source>
        <strain evidence="16">HB236076</strain>
    </source>
</reference>
<comment type="similarity">
    <text evidence="9 15">Belongs to the L/F-transferase family.</text>
</comment>
<dbReference type="InterPro" id="IPR042203">
    <property type="entry name" value="Leu/Phe-tRNA_Trfase_C"/>
</dbReference>
<dbReference type="AlphaFoldDB" id="A0AB39HIU9"/>
<dbReference type="EC" id="2.3.2.6" evidence="10 15"/>
<name>A0AB39HIU9_9VIBR</name>
<evidence type="ECO:0000256" key="8">
    <source>
        <dbReference type="ARBA" id="ARBA00054043"/>
    </source>
</evidence>
<dbReference type="EMBL" id="CP162601">
    <property type="protein sequence ID" value="XDK26154.1"/>
    <property type="molecule type" value="Genomic_DNA"/>
</dbReference>
<dbReference type="Gene3D" id="3.40.630.70">
    <property type="entry name" value="Leucyl/phenylalanyl-tRNA-protein transferase, C-terminal domain"/>
    <property type="match status" value="1"/>
</dbReference>
<evidence type="ECO:0000256" key="15">
    <source>
        <dbReference type="HAMAP-Rule" id="MF_00688"/>
    </source>
</evidence>
<evidence type="ECO:0000256" key="2">
    <source>
        <dbReference type="ARBA" id="ARBA00022490"/>
    </source>
</evidence>
<dbReference type="RefSeq" id="WP_306101679.1">
    <property type="nucleotide sequence ID" value="NZ_CP162601.1"/>
</dbReference>
<dbReference type="HAMAP" id="MF_00688">
    <property type="entry name" value="Leu_Phe_trans"/>
    <property type="match status" value="1"/>
</dbReference>
<evidence type="ECO:0000256" key="6">
    <source>
        <dbReference type="ARBA" id="ARBA00050652"/>
    </source>
</evidence>
<comment type="catalytic activity">
    <reaction evidence="7 15">
        <text>N-terminal L-lysyl-[protein] + L-leucyl-tRNA(Leu) = N-terminal L-leucyl-L-lysyl-[protein] + tRNA(Leu) + H(+)</text>
        <dbReference type="Rhea" id="RHEA:12340"/>
        <dbReference type="Rhea" id="RHEA-COMP:9613"/>
        <dbReference type="Rhea" id="RHEA-COMP:9622"/>
        <dbReference type="Rhea" id="RHEA-COMP:12670"/>
        <dbReference type="Rhea" id="RHEA-COMP:12671"/>
        <dbReference type="ChEBI" id="CHEBI:15378"/>
        <dbReference type="ChEBI" id="CHEBI:65249"/>
        <dbReference type="ChEBI" id="CHEBI:78442"/>
        <dbReference type="ChEBI" id="CHEBI:78494"/>
        <dbReference type="ChEBI" id="CHEBI:133043"/>
        <dbReference type="EC" id="2.3.2.6"/>
    </reaction>
</comment>
<protein>
    <recommendedName>
        <fullName evidence="11 15">Leucyl/phenylalanyl-tRNA--protein transferase</fullName>
        <ecNumber evidence="10 15">2.3.2.6</ecNumber>
    </recommendedName>
    <alternativeName>
        <fullName evidence="12 15">L/F-transferase</fullName>
    </alternativeName>
    <alternativeName>
        <fullName evidence="13 15">Leucyltransferase</fullName>
    </alternativeName>
    <alternativeName>
        <fullName evidence="14 15">Phenyalanyltransferase</fullName>
    </alternativeName>
</protein>
<evidence type="ECO:0000256" key="3">
    <source>
        <dbReference type="ARBA" id="ARBA00022679"/>
    </source>
</evidence>
<comment type="catalytic activity">
    <reaction evidence="6 15">
        <text>N-terminal L-arginyl-[protein] + L-leucyl-tRNA(Leu) = N-terminal L-leucyl-L-arginyl-[protein] + tRNA(Leu) + H(+)</text>
        <dbReference type="Rhea" id="RHEA:50416"/>
        <dbReference type="Rhea" id="RHEA-COMP:9613"/>
        <dbReference type="Rhea" id="RHEA-COMP:9622"/>
        <dbReference type="Rhea" id="RHEA-COMP:12672"/>
        <dbReference type="Rhea" id="RHEA-COMP:12673"/>
        <dbReference type="ChEBI" id="CHEBI:15378"/>
        <dbReference type="ChEBI" id="CHEBI:64719"/>
        <dbReference type="ChEBI" id="CHEBI:78442"/>
        <dbReference type="ChEBI" id="CHEBI:78494"/>
        <dbReference type="ChEBI" id="CHEBI:133044"/>
        <dbReference type="EC" id="2.3.2.6"/>
    </reaction>
</comment>
<comment type="catalytic activity">
    <reaction evidence="5 15">
        <text>L-phenylalanyl-tRNA(Phe) + an N-terminal L-alpha-aminoacyl-[protein] = an N-terminal L-phenylalanyl-L-alpha-aminoacyl-[protein] + tRNA(Phe)</text>
        <dbReference type="Rhea" id="RHEA:43632"/>
        <dbReference type="Rhea" id="RHEA-COMP:9668"/>
        <dbReference type="Rhea" id="RHEA-COMP:9699"/>
        <dbReference type="Rhea" id="RHEA-COMP:10636"/>
        <dbReference type="Rhea" id="RHEA-COMP:10637"/>
        <dbReference type="ChEBI" id="CHEBI:78442"/>
        <dbReference type="ChEBI" id="CHEBI:78531"/>
        <dbReference type="ChEBI" id="CHEBI:78597"/>
        <dbReference type="ChEBI" id="CHEBI:83561"/>
        <dbReference type="EC" id="2.3.2.6"/>
    </reaction>
</comment>
<dbReference type="KEGG" id="vih:AB0763_05815"/>
<keyword evidence="4 15" id="KW-0012">Acyltransferase</keyword>
<comment type="subcellular location">
    <subcellularLocation>
        <location evidence="1 15">Cytoplasm</location>
    </subcellularLocation>
</comment>
<evidence type="ECO:0000256" key="1">
    <source>
        <dbReference type="ARBA" id="ARBA00004496"/>
    </source>
</evidence>
<keyword evidence="2 15" id="KW-0963">Cytoplasm</keyword>
<dbReference type="FunFam" id="3.30.70.3550:FF:000001">
    <property type="entry name" value="Leucyl/phenylalanyl-tRNA--protein transferase"/>
    <property type="match status" value="1"/>
</dbReference>
<evidence type="ECO:0000256" key="4">
    <source>
        <dbReference type="ARBA" id="ARBA00023315"/>
    </source>
</evidence>
<sequence length="235" mass="27090">MAKFLTELSRQHYDFPNPELAWQEPDGLLAFGGDLSPKRLITAYQQGIFPWFSAQDPFLWWSPSVRAYFDPKTFTPAKSLKKFQRKHQYQVTFNLDTEHVIRQCANTRSAEETWITTEMQEAYVALAQRGHCQSVEVWQDQQLIGGFYGLTIGQVFCGESMFSIADNASKIALWYFCHHFAHHNGKMIDCQMMNPHLESLGAQPLSRSRYLALLLRLKDQPMTASYLTPQTLQGE</sequence>
<organism evidence="16">
    <name type="scientific">Vibrio sp. HB236076</name>
    <dbReference type="NCBI Taxonomy" id="3232307"/>
    <lineage>
        <taxon>Bacteria</taxon>
        <taxon>Pseudomonadati</taxon>
        <taxon>Pseudomonadota</taxon>
        <taxon>Gammaproteobacteria</taxon>
        <taxon>Vibrionales</taxon>
        <taxon>Vibrionaceae</taxon>
        <taxon>Vibrio</taxon>
    </lineage>
</organism>
<dbReference type="GO" id="GO:0030163">
    <property type="term" value="P:protein catabolic process"/>
    <property type="evidence" value="ECO:0007669"/>
    <property type="project" value="UniProtKB-UniRule"/>
</dbReference>
<evidence type="ECO:0000256" key="10">
    <source>
        <dbReference type="ARBA" id="ARBA00066767"/>
    </source>
</evidence>
<comment type="function">
    <text evidence="8 15">Functions in the N-end rule pathway of protein degradation where it conjugates Leu, Phe and, less efficiently, Met from aminoacyl-tRNAs to the N-termini of proteins containing an N-terminal arginine or lysine.</text>
</comment>
<evidence type="ECO:0000256" key="13">
    <source>
        <dbReference type="ARBA" id="ARBA00077165"/>
    </source>
</evidence>
<dbReference type="GO" id="GO:0005737">
    <property type="term" value="C:cytoplasm"/>
    <property type="evidence" value="ECO:0007669"/>
    <property type="project" value="UniProtKB-SubCell"/>
</dbReference>
<dbReference type="PANTHER" id="PTHR30098:SF2">
    <property type="entry name" value="LEUCYL_PHENYLALANYL-TRNA--PROTEIN TRANSFERASE"/>
    <property type="match status" value="1"/>
</dbReference>
<dbReference type="PANTHER" id="PTHR30098">
    <property type="entry name" value="LEUCYL/PHENYLALANYL-TRNA--PROTEIN TRANSFERASE"/>
    <property type="match status" value="1"/>
</dbReference>
<proteinExistence type="inferred from homology"/>
<dbReference type="InterPro" id="IPR016181">
    <property type="entry name" value="Acyl_CoA_acyltransferase"/>
</dbReference>
<dbReference type="SUPFAM" id="SSF55729">
    <property type="entry name" value="Acyl-CoA N-acyltransferases (Nat)"/>
    <property type="match status" value="1"/>
</dbReference>